<evidence type="ECO:0000256" key="6">
    <source>
        <dbReference type="RuleBase" id="RU003925"/>
    </source>
</evidence>
<keyword evidence="5" id="KW-0479">Metal-binding</keyword>
<evidence type="ECO:0000256" key="1">
    <source>
        <dbReference type="ARBA" id="ARBA00010290"/>
    </source>
</evidence>
<keyword evidence="5" id="KW-0460">Magnesium</keyword>
<dbReference type="GO" id="GO:0005525">
    <property type="term" value="F:GTP binding"/>
    <property type="evidence" value="ECO:0007669"/>
    <property type="project" value="UniProtKB-KW"/>
</dbReference>
<keyword evidence="2 4" id="KW-0547">Nucleotide-binding</keyword>
<dbReference type="InterPro" id="IPR027417">
    <property type="entry name" value="P-loop_NTPase"/>
</dbReference>
<dbReference type="InterPro" id="IPR044612">
    <property type="entry name" value="ARL2/3"/>
</dbReference>
<keyword evidence="8" id="KW-1185">Reference proteome</keyword>
<name>A0A061J7D9_TRYRA</name>
<comment type="similarity">
    <text evidence="1 6">Belongs to the small GTPase superfamily. Arf family.</text>
</comment>
<evidence type="ECO:0000256" key="3">
    <source>
        <dbReference type="ARBA" id="ARBA00023134"/>
    </source>
</evidence>
<evidence type="ECO:0000313" key="8">
    <source>
        <dbReference type="Proteomes" id="UP000031737"/>
    </source>
</evidence>
<dbReference type="GO" id="GO:0003924">
    <property type="term" value="F:GTPase activity"/>
    <property type="evidence" value="ECO:0007669"/>
    <property type="project" value="InterPro"/>
</dbReference>
<evidence type="ECO:0000313" key="7">
    <source>
        <dbReference type="EMBL" id="ESL11353.1"/>
    </source>
</evidence>
<dbReference type="Proteomes" id="UP000031737">
    <property type="component" value="Unassembled WGS sequence"/>
</dbReference>
<dbReference type="InterPro" id="IPR005225">
    <property type="entry name" value="Small_GTP-bd"/>
</dbReference>
<dbReference type="PRINTS" id="PR00328">
    <property type="entry name" value="SAR1GTPBP"/>
</dbReference>
<evidence type="ECO:0000256" key="4">
    <source>
        <dbReference type="PIRSR" id="PIRSR606689-1"/>
    </source>
</evidence>
<feature type="binding site" evidence="4">
    <location>
        <begin position="23"/>
        <end position="30"/>
    </location>
    <ligand>
        <name>GTP</name>
        <dbReference type="ChEBI" id="CHEBI:37565"/>
    </ligand>
</feature>
<keyword evidence="3 4" id="KW-0342">GTP-binding</keyword>
<accession>A0A061J7D9</accession>
<feature type="binding site" evidence="4">
    <location>
        <begin position="125"/>
        <end position="128"/>
    </location>
    <ligand>
        <name>GTP</name>
        <dbReference type="ChEBI" id="CHEBI:37565"/>
    </ligand>
</feature>
<dbReference type="Gene3D" id="3.40.50.300">
    <property type="entry name" value="P-loop containing nucleotide triphosphate hydrolases"/>
    <property type="match status" value="1"/>
</dbReference>
<dbReference type="FunFam" id="3.40.50.300:FF:000412">
    <property type="entry name" value="ADP-ribosylation factor 1"/>
    <property type="match status" value="1"/>
</dbReference>
<feature type="binding site" evidence="5">
    <location>
        <position position="30"/>
    </location>
    <ligand>
        <name>Mg(2+)</name>
        <dbReference type="ChEBI" id="CHEBI:18420"/>
    </ligand>
</feature>
<sequence length="183" mass="20945">MGLLDLFFRLKPFHRDRSILIIGLDNAGKTCIFKKLSDDDTLNTMRTQGFNIKILAVGRLKLSVWDIGGHKSVRHYWRYYFGEMDALIFVIDAFDMQRVEEAKLELYHVLEEEKLAGVPLLLFANKQDILGAVAAEDLITVLQLNEVQDRKWHVQSCSAKTGEGLDVGVAWVVEQLRWSAPLR</sequence>
<proteinExistence type="inferred from homology"/>
<dbReference type="OrthoDB" id="2011769at2759"/>
<dbReference type="GO" id="GO:0046872">
    <property type="term" value="F:metal ion binding"/>
    <property type="evidence" value="ECO:0007669"/>
    <property type="project" value="UniProtKB-KW"/>
</dbReference>
<evidence type="ECO:0000256" key="5">
    <source>
        <dbReference type="PIRSR" id="PIRSR606689-2"/>
    </source>
</evidence>
<comment type="caution">
    <text evidence="7">The sequence shown here is derived from an EMBL/GenBank/DDBJ whole genome shotgun (WGS) entry which is preliminary data.</text>
</comment>
<organism evidence="7 8">
    <name type="scientific">Trypanosoma rangeli SC58</name>
    <dbReference type="NCBI Taxonomy" id="429131"/>
    <lineage>
        <taxon>Eukaryota</taxon>
        <taxon>Discoba</taxon>
        <taxon>Euglenozoa</taxon>
        <taxon>Kinetoplastea</taxon>
        <taxon>Metakinetoplastina</taxon>
        <taxon>Trypanosomatida</taxon>
        <taxon>Trypanosomatidae</taxon>
        <taxon>Trypanosoma</taxon>
        <taxon>Herpetosoma</taxon>
    </lineage>
</organism>
<feature type="binding site" evidence="4">
    <location>
        <position position="69"/>
    </location>
    <ligand>
        <name>GTP</name>
        <dbReference type="ChEBI" id="CHEBI:37565"/>
    </ligand>
</feature>
<dbReference type="SMART" id="SM00178">
    <property type="entry name" value="SAR"/>
    <property type="match status" value="1"/>
</dbReference>
<dbReference type="NCBIfam" id="TIGR00231">
    <property type="entry name" value="small_GTP"/>
    <property type="match status" value="1"/>
</dbReference>
<feature type="binding site" evidence="5">
    <location>
        <position position="47"/>
    </location>
    <ligand>
        <name>Mg(2+)</name>
        <dbReference type="ChEBI" id="CHEBI:18420"/>
    </ligand>
</feature>
<gene>
    <name evidence="7" type="ORF">TRSC58_00898</name>
</gene>
<dbReference type="GO" id="GO:0030010">
    <property type="term" value="P:establishment of cell polarity"/>
    <property type="evidence" value="ECO:0007669"/>
    <property type="project" value="UniProtKB-ARBA"/>
</dbReference>
<dbReference type="InterPro" id="IPR006689">
    <property type="entry name" value="Small_GTPase_ARF/SAR"/>
</dbReference>
<dbReference type="AlphaFoldDB" id="A0A061J7D9"/>
<evidence type="ECO:0008006" key="9">
    <source>
        <dbReference type="Google" id="ProtNLM"/>
    </source>
</evidence>
<evidence type="ECO:0000256" key="2">
    <source>
        <dbReference type="ARBA" id="ARBA00022741"/>
    </source>
</evidence>
<dbReference type="VEuPathDB" id="TriTrypDB:TRSC58_00898"/>
<dbReference type="PANTHER" id="PTHR45697">
    <property type="entry name" value="ADP-RIBOSYLATION FACTOR-LIKE PROTEIN 2-RELATED"/>
    <property type="match status" value="1"/>
</dbReference>
<dbReference type="SMART" id="SM00177">
    <property type="entry name" value="ARF"/>
    <property type="match status" value="1"/>
</dbReference>
<reference evidence="7 8" key="1">
    <citation type="submission" date="2013-07" db="EMBL/GenBank/DDBJ databases">
        <authorList>
            <person name="Stoco P.H."/>
            <person name="Wagner G."/>
            <person name="Gerber A."/>
            <person name="Zaha A."/>
            <person name="Thompson C."/>
            <person name="Bartholomeu D.C."/>
            <person name="Luckemeyer D.D."/>
            <person name="Bahia D."/>
            <person name="Loreto E."/>
            <person name="Prestes E.B."/>
            <person name="Lima F.M."/>
            <person name="Rodrigues-Luiz G."/>
            <person name="Vallejo G.A."/>
            <person name="Filho J.F."/>
            <person name="Monteiro K.M."/>
            <person name="Tyler K.M."/>
            <person name="de Almeida L.G."/>
            <person name="Ortiz M.F."/>
            <person name="Siervo M.A."/>
            <person name="de Moraes M.H."/>
            <person name="Cunha O.L."/>
            <person name="Mendonca-Neto R."/>
            <person name="Silva R."/>
            <person name="Teixeira S.M."/>
            <person name="Murta S.M."/>
            <person name="Sincero T.C."/>
            <person name="Mendes T.A."/>
            <person name="Urmenyi T.P."/>
            <person name="Silva V.G."/>
            <person name="da Rocha W.D."/>
            <person name="Andersson B."/>
            <person name="Romanha A.J."/>
            <person name="Steindel M."/>
            <person name="de Vasconcelos A.T."/>
            <person name="Grisard E.C."/>
        </authorList>
    </citation>
    <scope>NUCLEOTIDE SEQUENCE [LARGE SCALE GENOMIC DNA]</scope>
    <source>
        <strain evidence="7 8">SC58</strain>
    </source>
</reference>
<dbReference type="Pfam" id="PF00025">
    <property type="entry name" value="Arf"/>
    <property type="match status" value="1"/>
</dbReference>
<dbReference type="EMBL" id="AUPL01000898">
    <property type="protein sequence ID" value="ESL11353.1"/>
    <property type="molecule type" value="Genomic_DNA"/>
</dbReference>
<protein>
    <recommendedName>
        <fullName evidence="9">ADP-ribosylation factor 3</fullName>
    </recommendedName>
</protein>
<dbReference type="SUPFAM" id="SSF52540">
    <property type="entry name" value="P-loop containing nucleoside triphosphate hydrolases"/>
    <property type="match status" value="1"/>
</dbReference>
<dbReference type="PROSITE" id="PS51417">
    <property type="entry name" value="ARF"/>
    <property type="match status" value="1"/>
</dbReference>